<reference evidence="2 3" key="1">
    <citation type="journal article" date="2011" name="J. Bacteriol.">
        <title>Genome sequence of Halorhabdus tiamatea, the first archaeon isolated from a deep-sea anoxic brine lake.</title>
        <authorList>
            <person name="Antunes A."/>
            <person name="Alam I."/>
            <person name="Bajic V.B."/>
            <person name="Stingl U."/>
        </authorList>
    </citation>
    <scope>NUCLEOTIDE SEQUENCE [LARGE SCALE GENOMIC DNA]</scope>
    <source>
        <strain evidence="2 3">SARL4B</strain>
    </source>
</reference>
<organism evidence="2 3">
    <name type="scientific">Halorhabdus tiamatea SARL4B</name>
    <dbReference type="NCBI Taxonomy" id="1033806"/>
    <lineage>
        <taxon>Archaea</taxon>
        <taxon>Methanobacteriati</taxon>
        <taxon>Methanobacteriota</taxon>
        <taxon>Stenosarchaea group</taxon>
        <taxon>Halobacteria</taxon>
        <taxon>Halobacteriales</taxon>
        <taxon>Haloarculaceae</taxon>
        <taxon>Halorhabdus</taxon>
    </lineage>
</organism>
<protein>
    <submittedName>
        <fullName evidence="2">Uncharacterized protein</fullName>
    </submittedName>
</protein>
<sequence length="50" mass="5910">MRWRLVSRSGHPDPELFYRRGARKQVMSKKKLLIALVTLAIVAYVLKEKR</sequence>
<name>U2E455_9EURY</name>
<dbReference type="Proteomes" id="UP000003861">
    <property type="component" value="Unassembled WGS sequence"/>
</dbReference>
<accession>U2E455</accession>
<keyword evidence="1" id="KW-1133">Transmembrane helix</keyword>
<reference evidence="2 3" key="2">
    <citation type="journal article" date="2013" name="PLoS ONE">
        <title>INDIGO - INtegrated Data Warehouse of MIcrobial GenOmes with Examples from the Red Sea Extremophiles.</title>
        <authorList>
            <person name="Alam I."/>
            <person name="Antunes A."/>
            <person name="Kamau A.A."/>
            <person name="Ba Alawi W."/>
            <person name="Kalkatawi M."/>
            <person name="Stingl U."/>
            <person name="Bajic V.B."/>
        </authorList>
    </citation>
    <scope>NUCLEOTIDE SEQUENCE [LARGE SCALE GENOMIC DNA]</scope>
    <source>
        <strain evidence="2 3">SARL4B</strain>
    </source>
</reference>
<dbReference type="AlphaFoldDB" id="U2E455"/>
<feature type="transmembrane region" description="Helical" evidence="1">
    <location>
        <begin position="30"/>
        <end position="46"/>
    </location>
</feature>
<evidence type="ECO:0000313" key="2">
    <source>
        <dbReference type="EMBL" id="ERJ07003.1"/>
    </source>
</evidence>
<evidence type="ECO:0000256" key="1">
    <source>
        <dbReference type="SAM" id="Phobius"/>
    </source>
</evidence>
<keyword evidence="1" id="KW-0812">Transmembrane</keyword>
<proteinExistence type="predicted"/>
<evidence type="ECO:0000313" key="3">
    <source>
        <dbReference type="Proteomes" id="UP000003861"/>
    </source>
</evidence>
<keyword evidence="1" id="KW-0472">Membrane</keyword>
<comment type="caution">
    <text evidence="2">The sequence shown here is derived from an EMBL/GenBank/DDBJ whole genome shotgun (WGS) entry which is preliminary data.</text>
</comment>
<dbReference type="EMBL" id="AFNT02000007">
    <property type="protein sequence ID" value="ERJ07003.1"/>
    <property type="molecule type" value="Genomic_DNA"/>
</dbReference>
<gene>
    <name evidence="2" type="ORF">HLRTI_000856</name>
</gene>